<dbReference type="PANTHER" id="PTHR43792:SF1">
    <property type="entry name" value="N-ACETYLTRANSFERASE DOMAIN-CONTAINING PROTEIN"/>
    <property type="match status" value="1"/>
</dbReference>
<sequence>MIIRPLTLADVPELTAILNDPEVMKHSIGGVCDETATRGFIQWCMACYEAYGVGPWALIDKEDGTLIGFCGVSPEMVAGIEEMNLGYRLAAAYWNKGLATEAAEGVLNYVFTHKLCKSVVVIIEPEHVASLKVAQKAGFSAFEVLEFYGRSVRLYRLNPEQIQP</sequence>
<dbReference type="InterPro" id="IPR000182">
    <property type="entry name" value="GNAT_dom"/>
</dbReference>
<dbReference type="Proteomes" id="UP000287410">
    <property type="component" value="Unassembled WGS sequence"/>
</dbReference>
<evidence type="ECO:0000313" key="3">
    <source>
        <dbReference type="Proteomes" id="UP000287410"/>
    </source>
</evidence>
<evidence type="ECO:0000313" key="2">
    <source>
        <dbReference type="EMBL" id="RUO31891.1"/>
    </source>
</evidence>
<dbReference type="PANTHER" id="PTHR43792">
    <property type="entry name" value="GNAT FAMILY, PUTATIVE (AFU_ORTHOLOGUE AFUA_3G00765)-RELATED-RELATED"/>
    <property type="match status" value="1"/>
</dbReference>
<proteinExistence type="predicted"/>
<dbReference type="SUPFAM" id="SSF55729">
    <property type="entry name" value="Acyl-CoA N-acyltransferases (Nat)"/>
    <property type="match status" value="1"/>
</dbReference>
<dbReference type="RefSeq" id="WP_126788495.1">
    <property type="nucleotide sequence ID" value="NZ_PIPN01000001.1"/>
</dbReference>
<dbReference type="InterPro" id="IPR051531">
    <property type="entry name" value="N-acetyltransferase"/>
</dbReference>
<organism evidence="2 3">
    <name type="scientific">Aliidiomarina sedimenti</name>
    <dbReference type="NCBI Taxonomy" id="1933879"/>
    <lineage>
        <taxon>Bacteria</taxon>
        <taxon>Pseudomonadati</taxon>
        <taxon>Pseudomonadota</taxon>
        <taxon>Gammaproteobacteria</taxon>
        <taxon>Alteromonadales</taxon>
        <taxon>Idiomarinaceae</taxon>
        <taxon>Aliidiomarina</taxon>
    </lineage>
</organism>
<reference evidence="2 3" key="1">
    <citation type="journal article" date="2018" name="Front. Microbiol.">
        <title>Genome-Based Analysis Reveals the Taxonomy and Diversity of the Family Idiomarinaceae.</title>
        <authorList>
            <person name="Liu Y."/>
            <person name="Lai Q."/>
            <person name="Shao Z."/>
        </authorList>
    </citation>
    <scope>NUCLEOTIDE SEQUENCE [LARGE SCALE GENOMIC DNA]</scope>
    <source>
        <strain evidence="2 3">GBSy1</strain>
    </source>
</reference>
<accession>A0ABY0C287</accession>
<feature type="domain" description="N-acetyltransferase" evidence="1">
    <location>
        <begin position="1"/>
        <end position="159"/>
    </location>
</feature>
<evidence type="ECO:0000259" key="1">
    <source>
        <dbReference type="PROSITE" id="PS51186"/>
    </source>
</evidence>
<dbReference type="Gene3D" id="3.40.630.30">
    <property type="match status" value="1"/>
</dbReference>
<keyword evidence="3" id="KW-1185">Reference proteome</keyword>
<gene>
    <name evidence="2" type="ORF">CWE12_02525</name>
</gene>
<dbReference type="EMBL" id="PIPN01000001">
    <property type="protein sequence ID" value="RUO31891.1"/>
    <property type="molecule type" value="Genomic_DNA"/>
</dbReference>
<name>A0ABY0C287_9GAMM</name>
<dbReference type="PROSITE" id="PS51186">
    <property type="entry name" value="GNAT"/>
    <property type="match status" value="1"/>
</dbReference>
<protein>
    <submittedName>
        <fullName evidence="2">GNAT family N-acetyltransferase</fullName>
    </submittedName>
</protein>
<comment type="caution">
    <text evidence="2">The sequence shown here is derived from an EMBL/GenBank/DDBJ whole genome shotgun (WGS) entry which is preliminary data.</text>
</comment>
<dbReference type="Pfam" id="PF13302">
    <property type="entry name" value="Acetyltransf_3"/>
    <property type="match status" value="1"/>
</dbReference>
<dbReference type="InterPro" id="IPR016181">
    <property type="entry name" value="Acyl_CoA_acyltransferase"/>
</dbReference>